<gene>
    <name evidence="1" type="ORF">KDX31_03595</name>
</gene>
<dbReference type="PROSITE" id="PS51257">
    <property type="entry name" value="PROKAR_LIPOPROTEIN"/>
    <property type="match status" value="1"/>
</dbReference>
<dbReference type="EMBL" id="CP073344">
    <property type="protein sequence ID" value="UTW04111.1"/>
    <property type="molecule type" value="Genomic_DNA"/>
</dbReference>
<proteinExistence type="predicted"/>
<organism evidence="1 2">
    <name type="scientific">Amphritea atlantica</name>
    <dbReference type="NCBI Taxonomy" id="355243"/>
    <lineage>
        <taxon>Bacteria</taxon>
        <taxon>Pseudomonadati</taxon>
        <taxon>Pseudomonadota</taxon>
        <taxon>Gammaproteobacteria</taxon>
        <taxon>Oceanospirillales</taxon>
        <taxon>Oceanospirillaceae</taxon>
        <taxon>Amphritea</taxon>
    </lineage>
</organism>
<accession>A0ABY5GVT8</accession>
<evidence type="ECO:0000313" key="1">
    <source>
        <dbReference type="EMBL" id="UTW04111.1"/>
    </source>
</evidence>
<protein>
    <submittedName>
        <fullName evidence="1">Uncharacterized protein</fullName>
    </submittedName>
</protein>
<sequence>MDVFEKLKGIEMVKLVIRTLHCVLTCLLVFSLAGCAGNPPVDPAKLSAPQHLTCVYLDESLSFSGKYGILKYTWTTRLERGAYWSEKVDEKGTFYRAPTGGIWIGNKERGAYTKGGTADGGFYVPHDKNEPVKTYSYLSSVAVPPVVPPQNYDCSNTVFTRNPETSKISVVTLAGAGAVGGALNGLVTQGIAGRGVSYGQAAGAGLAGGAIGGLIVGAIINSDVGKIIDGQEITDQAFASKLKELERNKVLLKEVRWSSLTEDAQPVGATAMD</sequence>
<dbReference type="Proteomes" id="UP001059950">
    <property type="component" value="Chromosome"/>
</dbReference>
<reference evidence="1" key="1">
    <citation type="submission" date="2021-04" db="EMBL/GenBank/DDBJ databases">
        <title>Oceanospirillales bacteria with DddD are important DMSP degraders in coastal seawater.</title>
        <authorList>
            <person name="Liu J."/>
        </authorList>
    </citation>
    <scope>NUCLEOTIDE SEQUENCE</scope>
    <source>
        <strain evidence="1">GY6</strain>
    </source>
</reference>
<evidence type="ECO:0000313" key="2">
    <source>
        <dbReference type="Proteomes" id="UP001059950"/>
    </source>
</evidence>
<name>A0ABY5GVT8_9GAMM</name>
<keyword evidence="2" id="KW-1185">Reference proteome</keyword>